<feature type="domain" description="Diphthamide synthase" evidence="7">
    <location>
        <begin position="1"/>
        <end position="217"/>
    </location>
</feature>
<dbReference type="PANTHER" id="PTHR12196">
    <property type="entry name" value="DOMAIN OF UNKNOWN FUNCTION 71 DUF71 -CONTAINING PROTEIN"/>
    <property type="match status" value="1"/>
</dbReference>
<dbReference type="EC" id="6.3.1.14" evidence="1"/>
<dbReference type="SUPFAM" id="SSF52402">
    <property type="entry name" value="Adenine nucleotide alpha hydrolases-like"/>
    <property type="match status" value="1"/>
</dbReference>
<dbReference type="GO" id="GO:0017183">
    <property type="term" value="P:protein histidyl modification to diphthamide"/>
    <property type="evidence" value="ECO:0007669"/>
    <property type="project" value="TreeGrafter"/>
</dbReference>
<dbReference type="OrthoDB" id="686384at2759"/>
<dbReference type="CDD" id="cd01994">
    <property type="entry name" value="AANH_PF0828-like"/>
    <property type="match status" value="1"/>
</dbReference>
<dbReference type="Gene3D" id="3.40.50.620">
    <property type="entry name" value="HUPs"/>
    <property type="match status" value="1"/>
</dbReference>
<dbReference type="InterPro" id="IPR035959">
    <property type="entry name" value="RutC-like_sf"/>
</dbReference>
<evidence type="ECO:0000256" key="1">
    <source>
        <dbReference type="ARBA" id="ARBA00012089"/>
    </source>
</evidence>
<evidence type="ECO:0000256" key="6">
    <source>
        <dbReference type="SAM" id="MobiDB-lite"/>
    </source>
</evidence>
<feature type="compositionally biased region" description="Acidic residues" evidence="6">
    <location>
        <begin position="503"/>
        <end position="517"/>
    </location>
</feature>
<dbReference type="SUPFAM" id="SSF55298">
    <property type="entry name" value="YjgF-like"/>
    <property type="match status" value="2"/>
</dbReference>
<evidence type="ECO:0000256" key="5">
    <source>
        <dbReference type="ARBA" id="ARBA00048108"/>
    </source>
</evidence>
<accession>A0A813HRE4</accession>
<reference evidence="8" key="1">
    <citation type="submission" date="2021-02" db="EMBL/GenBank/DDBJ databases">
        <authorList>
            <person name="Dougan E. K."/>
            <person name="Rhodes N."/>
            <person name="Thang M."/>
            <person name="Chan C."/>
        </authorList>
    </citation>
    <scope>NUCLEOTIDE SEQUENCE</scope>
</reference>
<dbReference type="OMA" id="WAMASIG"/>
<dbReference type="InterPro" id="IPR002761">
    <property type="entry name" value="Diphthami_syn_dom"/>
</dbReference>
<organism evidence="8 9">
    <name type="scientific">Polarella glacialis</name>
    <name type="common">Dinoflagellate</name>
    <dbReference type="NCBI Taxonomy" id="89957"/>
    <lineage>
        <taxon>Eukaryota</taxon>
        <taxon>Sar</taxon>
        <taxon>Alveolata</taxon>
        <taxon>Dinophyceae</taxon>
        <taxon>Suessiales</taxon>
        <taxon>Suessiaceae</taxon>
        <taxon>Polarella</taxon>
    </lineage>
</organism>
<evidence type="ECO:0000259" key="7">
    <source>
        <dbReference type="Pfam" id="PF01902"/>
    </source>
</evidence>
<dbReference type="AlphaFoldDB" id="A0A813HRE4"/>
<evidence type="ECO:0000313" key="9">
    <source>
        <dbReference type="Proteomes" id="UP000654075"/>
    </source>
</evidence>
<dbReference type="InterPro" id="IPR014729">
    <property type="entry name" value="Rossmann-like_a/b/a_fold"/>
</dbReference>
<proteinExistence type="predicted"/>
<dbReference type="NCBIfam" id="TIGR00290">
    <property type="entry name" value="MJ0570_dom"/>
    <property type="match status" value="1"/>
</dbReference>
<dbReference type="EMBL" id="CAJNNV010032434">
    <property type="protein sequence ID" value="CAE8639978.1"/>
    <property type="molecule type" value="Genomic_DNA"/>
</dbReference>
<evidence type="ECO:0000256" key="4">
    <source>
        <dbReference type="ARBA" id="ARBA00031552"/>
    </source>
</evidence>
<comment type="catalytic activity">
    <reaction evidence="5">
        <text>diphthine-[translation elongation factor 2] + NH4(+) + ATP = diphthamide-[translation elongation factor 2] + AMP + diphosphate + H(+)</text>
        <dbReference type="Rhea" id="RHEA:19753"/>
        <dbReference type="Rhea" id="RHEA-COMP:10172"/>
        <dbReference type="Rhea" id="RHEA-COMP:10174"/>
        <dbReference type="ChEBI" id="CHEBI:15378"/>
        <dbReference type="ChEBI" id="CHEBI:16692"/>
        <dbReference type="ChEBI" id="CHEBI:28938"/>
        <dbReference type="ChEBI" id="CHEBI:30616"/>
        <dbReference type="ChEBI" id="CHEBI:33019"/>
        <dbReference type="ChEBI" id="CHEBI:82696"/>
        <dbReference type="ChEBI" id="CHEBI:456215"/>
        <dbReference type="EC" id="6.3.1.14"/>
    </reaction>
</comment>
<keyword evidence="9" id="KW-1185">Reference proteome</keyword>
<dbReference type="InterPro" id="IPR030662">
    <property type="entry name" value="DPH6/MJ0570"/>
</dbReference>
<dbReference type="Pfam" id="PF01902">
    <property type="entry name" value="Diphthami_syn_2"/>
    <property type="match status" value="1"/>
</dbReference>
<protein>
    <recommendedName>
        <fullName evidence="2">Diphthine--ammonia ligase</fullName>
        <ecNumber evidence="1">6.3.1.14</ecNumber>
    </recommendedName>
    <alternativeName>
        <fullName evidence="3">Diphthamide synthase</fullName>
    </alternativeName>
    <alternativeName>
        <fullName evidence="4">Diphthamide synthetase</fullName>
    </alternativeName>
</protein>
<evidence type="ECO:0000313" key="8">
    <source>
        <dbReference type="EMBL" id="CAE8639978.1"/>
    </source>
</evidence>
<dbReference type="Gene3D" id="3.30.1330.40">
    <property type="entry name" value="RutC-like"/>
    <property type="match status" value="2"/>
</dbReference>
<dbReference type="PANTHER" id="PTHR12196:SF2">
    <property type="entry name" value="DIPHTHINE--AMMONIA LIGASE"/>
    <property type="match status" value="1"/>
</dbReference>
<name>A0A813HRE4_POLGL</name>
<dbReference type="FunFam" id="3.40.50.620:FF:000145">
    <property type="entry name" value="ATP-binding domain containing protein"/>
    <property type="match status" value="1"/>
</dbReference>
<sequence>MRVVGLISGGKDSIWNLHYCRQFGHEVVCLANLAPPAGICELDSYMYQTVGGEFIDGISSALGLPLVRRVIAGAPKGTSSGKYVPQEGDEVEDLTLLLQDVLKAHPQVDAVSCGAILSEYQRVRVENVCSRLGLKVLCFLWRQEQPHLLRQMIRGQLDARIVKVACMGLDSRHVGASILDPAFAEHMMMLGRKWGVHVCGEGGEYESAVLDAPLYRYGVLRLPPDSVEAVPHPDGEADGVALLSLKAGFPVLEPKEPAASTESPQTESFPALAEYSSLRYYQKTYRQLSGGADAQSKGEACWTSASAATAAVLSQEELAPLAEQAAPSPVLSRVGSAELWVTSTLDAQTFSLASSAESAANQCDALLTATDAWLRATHSRSLGEAVFAEVQVADLGCFDSVNAAYGKHFFDEPPARVCIQTPLPAGLHLRLRLMLGPSASASTGGSIRVQSISTWAMASIGPYSQARRSGELLLSSGVLGLVPHSMVMPLAAEAGTAQQVPEGSEDDDEEDSSEEPAPEGTPEQWEAELWLLMRSLKNVLQVMGNNFGQVQVAQVYATPGLRDPRELCQRTLAYMRRDSPSCLPLISFAEVPRLPKGGCVEIAVICAGPVDEDRVRVEVPGAAARPLGSCGFVAVAEAFVLEESAAAGPSLSVSLRSAARRCVSSLLQSAGEGPGSQLTNLQVQYSLPSASEIEVYASVQVALQAAFGAPAAERCAISLMPVCSLRTAADDQGPQLRLIALGGPVVEDQVS</sequence>
<gene>
    <name evidence="8" type="ORF">PGLA1383_LOCUS54951</name>
</gene>
<evidence type="ECO:0000256" key="2">
    <source>
        <dbReference type="ARBA" id="ARBA00018426"/>
    </source>
</evidence>
<dbReference type="Proteomes" id="UP000654075">
    <property type="component" value="Unassembled WGS sequence"/>
</dbReference>
<comment type="caution">
    <text evidence="8">The sequence shown here is derived from an EMBL/GenBank/DDBJ whole genome shotgun (WGS) entry which is preliminary data.</text>
</comment>
<dbReference type="Gene3D" id="3.90.1490.10">
    <property type="entry name" value="putative n-type atp pyrophosphatase, domain 2"/>
    <property type="match status" value="1"/>
</dbReference>
<dbReference type="GO" id="GO:0017178">
    <property type="term" value="F:diphthine-ammonia ligase activity"/>
    <property type="evidence" value="ECO:0007669"/>
    <property type="project" value="UniProtKB-EC"/>
</dbReference>
<evidence type="ECO:0000256" key="3">
    <source>
        <dbReference type="ARBA" id="ARBA00029814"/>
    </source>
</evidence>
<feature type="region of interest" description="Disordered" evidence="6">
    <location>
        <begin position="495"/>
        <end position="523"/>
    </location>
</feature>